<evidence type="ECO:0000313" key="4">
    <source>
        <dbReference type="EMBL" id="XBP94582.1"/>
    </source>
</evidence>
<dbReference type="Gene3D" id="3.40.630.30">
    <property type="match status" value="1"/>
</dbReference>
<gene>
    <name evidence="5" type="ORF">ABUL08_04000</name>
    <name evidence="4" type="ORF">VK199_03995</name>
</gene>
<dbReference type="PROSITE" id="PS51186">
    <property type="entry name" value="GNAT"/>
    <property type="match status" value="1"/>
</dbReference>
<evidence type="ECO:0000313" key="5">
    <source>
        <dbReference type="EMBL" id="XCH75281.1"/>
    </source>
</evidence>
<sequence>MSTPTRTRLAQVVVCRRRWQDPDAVRLRAALTSELRNRYADRPTDPIHLPPDEAVAAASVAWTGVAYTPAANPVGHAALRWHGDDLELKRMYVVPEHRGHGVADALLTAAEDAAARLGAARIVLQTGDRQPDAVRRYEQAGYHRLPVFPPYDGLPWSLCFARTLTPPQAATNRPGRTAPA</sequence>
<dbReference type="EMBL" id="CP157762">
    <property type="protein sequence ID" value="XBP94582.1"/>
    <property type="molecule type" value="Genomic_DNA"/>
</dbReference>
<dbReference type="CDD" id="cd04301">
    <property type="entry name" value="NAT_SF"/>
    <property type="match status" value="1"/>
</dbReference>
<keyword evidence="1" id="KW-0808">Transferase</keyword>
<keyword evidence="2" id="KW-0012">Acyltransferase</keyword>
<dbReference type="EMBL" id="CP159342">
    <property type="protein sequence ID" value="XCH75281.1"/>
    <property type="molecule type" value="Genomic_DNA"/>
</dbReference>
<dbReference type="InterPro" id="IPR050832">
    <property type="entry name" value="Bact_Acetyltransf"/>
</dbReference>
<dbReference type="PANTHER" id="PTHR43877:SF2">
    <property type="entry name" value="AMINOALKYLPHOSPHONATE N-ACETYLTRANSFERASE-RELATED"/>
    <property type="match status" value="1"/>
</dbReference>
<name>A0AAU8HGG1_9ACTN</name>
<dbReference type="PANTHER" id="PTHR43877">
    <property type="entry name" value="AMINOALKYLPHOSPHONATE N-ACETYLTRANSFERASE-RELATED-RELATED"/>
    <property type="match status" value="1"/>
</dbReference>
<proteinExistence type="predicted"/>
<accession>A0AAU8HGG1</accession>
<evidence type="ECO:0000256" key="2">
    <source>
        <dbReference type="ARBA" id="ARBA00023315"/>
    </source>
</evidence>
<dbReference type="AlphaFoldDB" id="A0AAU8HGG1"/>
<protein>
    <submittedName>
        <fullName evidence="5">GNAT family N-acetyltransferase</fullName>
    </submittedName>
</protein>
<dbReference type="RefSeq" id="WP_350934621.1">
    <property type="nucleotide sequence ID" value="NZ_CP157762.1"/>
</dbReference>
<feature type="domain" description="N-acetyltransferase" evidence="3">
    <location>
        <begin position="25"/>
        <end position="165"/>
    </location>
</feature>
<evidence type="ECO:0000256" key="1">
    <source>
        <dbReference type="ARBA" id="ARBA00022679"/>
    </source>
</evidence>
<evidence type="ECO:0000259" key="3">
    <source>
        <dbReference type="PROSITE" id="PS51186"/>
    </source>
</evidence>
<dbReference type="InterPro" id="IPR000182">
    <property type="entry name" value="GNAT_dom"/>
</dbReference>
<dbReference type="SUPFAM" id="SSF55729">
    <property type="entry name" value="Acyl-CoA N-acyltransferases (Nat)"/>
    <property type="match status" value="1"/>
</dbReference>
<dbReference type="Pfam" id="PF00583">
    <property type="entry name" value="Acetyltransf_1"/>
    <property type="match status" value="1"/>
</dbReference>
<reference evidence="5" key="2">
    <citation type="submission" date="2024-06" db="EMBL/GenBank/DDBJ databases">
        <title>Micromonospora mangrovi CCTCC AA 2012012 genome sequences.</title>
        <authorList>
            <person name="Gao J."/>
        </authorList>
    </citation>
    <scope>NUCLEOTIDE SEQUENCE</scope>
    <source>
        <strain evidence="5">CCTCC AA 2012012</strain>
    </source>
</reference>
<dbReference type="InterPro" id="IPR016181">
    <property type="entry name" value="Acyl_CoA_acyltransferase"/>
</dbReference>
<reference evidence="4" key="1">
    <citation type="submission" date="2024-01" db="EMBL/GenBank/DDBJ databases">
        <title>The genome sequence of Micromonospora mangrovi CCTCC AA 2012012.</title>
        <authorList>
            <person name="Gao J."/>
        </authorList>
    </citation>
    <scope>NUCLEOTIDE SEQUENCE</scope>
    <source>
        <strain evidence="4">CCTCC AA 2012012</strain>
    </source>
</reference>
<dbReference type="GO" id="GO:0016747">
    <property type="term" value="F:acyltransferase activity, transferring groups other than amino-acyl groups"/>
    <property type="evidence" value="ECO:0007669"/>
    <property type="project" value="InterPro"/>
</dbReference>
<organism evidence="5">
    <name type="scientific">Micromonospora sp. CCTCC AA 2012012</name>
    <dbReference type="NCBI Taxonomy" id="3111921"/>
    <lineage>
        <taxon>Bacteria</taxon>
        <taxon>Bacillati</taxon>
        <taxon>Actinomycetota</taxon>
        <taxon>Actinomycetes</taxon>
        <taxon>Micromonosporales</taxon>
        <taxon>Micromonosporaceae</taxon>
        <taxon>Micromonospora</taxon>
    </lineage>
</organism>